<evidence type="ECO:0000256" key="1">
    <source>
        <dbReference type="SAM" id="MobiDB-lite"/>
    </source>
</evidence>
<dbReference type="AlphaFoldDB" id="A0A016TGV0"/>
<evidence type="ECO:0000313" key="3">
    <source>
        <dbReference type="Proteomes" id="UP000024635"/>
    </source>
</evidence>
<sequence>MNTINQSTSEVVESVLSLTVDHPASSAGASQISLGDGYRLLDGSAKPLSPEESAEFYAVSPPNTPIEAAPEELPATPPAVKIRGGSAYYSVHV</sequence>
<reference evidence="3" key="1">
    <citation type="journal article" date="2015" name="Nat. Genet.">
        <title>The genome and transcriptome of the zoonotic hookworm Ancylostoma ceylanicum identify infection-specific gene families.</title>
        <authorList>
            <person name="Schwarz E.M."/>
            <person name="Hu Y."/>
            <person name="Antoshechkin I."/>
            <person name="Miller M.M."/>
            <person name="Sternberg P.W."/>
            <person name="Aroian R.V."/>
        </authorList>
    </citation>
    <scope>NUCLEOTIDE SEQUENCE</scope>
    <source>
        <strain evidence="3">HY135</strain>
    </source>
</reference>
<protein>
    <submittedName>
        <fullName evidence="2">Uncharacterized protein</fullName>
    </submittedName>
</protein>
<feature type="region of interest" description="Disordered" evidence="1">
    <location>
        <begin position="52"/>
        <end position="79"/>
    </location>
</feature>
<accession>A0A016TGV0</accession>
<name>A0A016TGV0_9BILA</name>
<dbReference type="OrthoDB" id="10500820at2759"/>
<keyword evidence="3" id="KW-1185">Reference proteome</keyword>
<comment type="caution">
    <text evidence="2">The sequence shown here is derived from an EMBL/GenBank/DDBJ whole genome shotgun (WGS) entry which is preliminary data.</text>
</comment>
<proteinExistence type="predicted"/>
<dbReference type="EMBL" id="JARK01001440">
    <property type="protein sequence ID" value="EYC01833.1"/>
    <property type="molecule type" value="Genomic_DNA"/>
</dbReference>
<dbReference type="Proteomes" id="UP000024635">
    <property type="component" value="Unassembled WGS sequence"/>
</dbReference>
<gene>
    <name evidence="2" type="primary">Acey_s0104.g3626</name>
    <name evidence="2" type="ORF">Y032_0104g3626</name>
</gene>
<evidence type="ECO:0000313" key="2">
    <source>
        <dbReference type="EMBL" id="EYC01833.1"/>
    </source>
</evidence>
<organism evidence="2 3">
    <name type="scientific">Ancylostoma ceylanicum</name>
    <dbReference type="NCBI Taxonomy" id="53326"/>
    <lineage>
        <taxon>Eukaryota</taxon>
        <taxon>Metazoa</taxon>
        <taxon>Ecdysozoa</taxon>
        <taxon>Nematoda</taxon>
        <taxon>Chromadorea</taxon>
        <taxon>Rhabditida</taxon>
        <taxon>Rhabditina</taxon>
        <taxon>Rhabditomorpha</taxon>
        <taxon>Strongyloidea</taxon>
        <taxon>Ancylostomatidae</taxon>
        <taxon>Ancylostomatinae</taxon>
        <taxon>Ancylostoma</taxon>
    </lineage>
</organism>